<dbReference type="AlphaFoldDB" id="A0A0B5E2V2"/>
<dbReference type="SUPFAM" id="SSF50022">
    <property type="entry name" value="ISP domain"/>
    <property type="match status" value="1"/>
</dbReference>
<dbReference type="PANTHER" id="PTHR21496">
    <property type="entry name" value="FERREDOXIN-RELATED"/>
    <property type="match status" value="1"/>
</dbReference>
<dbReference type="STRING" id="1208324.P73_2960"/>
<keyword evidence="4" id="KW-0411">Iron-sulfur</keyword>
<protein>
    <submittedName>
        <fullName evidence="6">Rieske (2Fe-2S) iron-sulfur domain-containing protein</fullName>
    </submittedName>
</protein>
<dbReference type="EMBL" id="CP004393">
    <property type="protein sequence ID" value="AJE47675.1"/>
    <property type="molecule type" value="Genomic_DNA"/>
</dbReference>
<sequence length="121" mass="13873">MPQRLLCAASDLSDTTAKIFEIDGVEIGVIRHKDQVVAYRNICPHQGGPVCEGLKMPKVCVEFDEEKRPLRQTFDGAELHFVCPWHGWEFRIETGEAVGDPKIRLSRYKVTERDEQIYVEV</sequence>
<evidence type="ECO:0000313" key="6">
    <source>
        <dbReference type="EMBL" id="AJE47675.1"/>
    </source>
</evidence>
<proteinExistence type="predicted"/>
<dbReference type="GO" id="GO:0046872">
    <property type="term" value="F:metal ion binding"/>
    <property type="evidence" value="ECO:0007669"/>
    <property type="project" value="UniProtKB-KW"/>
</dbReference>
<reference evidence="6 7" key="1">
    <citation type="journal article" date="2014" name="Int. J. Syst. Evol. Microbiol.">
        <title>Celeribacter indicus sp. nov., a polycyclic aromatic hydrocarbon-degrading bacterium from deep-sea sediment and reclassification of Huaishuia halophila as Celeribacter halophilus comb. nov.</title>
        <authorList>
            <person name="Lai Q."/>
            <person name="Cao J."/>
            <person name="Yuan J."/>
            <person name="Li F."/>
            <person name="Shao Z."/>
        </authorList>
    </citation>
    <scope>NUCLEOTIDE SEQUENCE [LARGE SCALE GENOMIC DNA]</scope>
    <source>
        <strain evidence="6">P73</strain>
    </source>
</reference>
<dbReference type="Gene3D" id="2.102.10.10">
    <property type="entry name" value="Rieske [2Fe-2S] iron-sulphur domain"/>
    <property type="match status" value="1"/>
</dbReference>
<evidence type="ECO:0000313" key="7">
    <source>
        <dbReference type="Proteomes" id="UP000031521"/>
    </source>
</evidence>
<dbReference type="Pfam" id="PF00355">
    <property type="entry name" value="Rieske"/>
    <property type="match status" value="1"/>
</dbReference>
<accession>A0A0B5E2V2</accession>
<dbReference type="InterPro" id="IPR017941">
    <property type="entry name" value="Rieske_2Fe-2S"/>
</dbReference>
<evidence type="ECO:0000256" key="4">
    <source>
        <dbReference type="ARBA" id="ARBA00023014"/>
    </source>
</evidence>
<dbReference type="CDD" id="cd03467">
    <property type="entry name" value="Rieske"/>
    <property type="match status" value="1"/>
</dbReference>
<keyword evidence="7" id="KW-1185">Reference proteome</keyword>
<dbReference type="InterPro" id="IPR036922">
    <property type="entry name" value="Rieske_2Fe-2S_sf"/>
</dbReference>
<dbReference type="GO" id="GO:0051537">
    <property type="term" value="F:2 iron, 2 sulfur cluster binding"/>
    <property type="evidence" value="ECO:0007669"/>
    <property type="project" value="UniProtKB-KW"/>
</dbReference>
<keyword evidence="2" id="KW-0479">Metal-binding</keyword>
<organism evidence="6 7">
    <name type="scientific">Celeribacter indicus</name>
    <dbReference type="NCBI Taxonomy" id="1208324"/>
    <lineage>
        <taxon>Bacteria</taxon>
        <taxon>Pseudomonadati</taxon>
        <taxon>Pseudomonadota</taxon>
        <taxon>Alphaproteobacteria</taxon>
        <taxon>Rhodobacterales</taxon>
        <taxon>Roseobacteraceae</taxon>
        <taxon>Celeribacter</taxon>
    </lineage>
</organism>
<dbReference type="OrthoDB" id="9794175at2"/>
<dbReference type="HOGENOM" id="CLU_055690_5_0_5"/>
<feature type="domain" description="Rieske" evidence="5">
    <location>
        <begin position="4"/>
        <end position="119"/>
    </location>
</feature>
<evidence type="ECO:0000259" key="5">
    <source>
        <dbReference type="PROSITE" id="PS51296"/>
    </source>
</evidence>
<dbReference type="Proteomes" id="UP000031521">
    <property type="component" value="Chromosome"/>
</dbReference>
<evidence type="ECO:0000256" key="1">
    <source>
        <dbReference type="ARBA" id="ARBA00022714"/>
    </source>
</evidence>
<dbReference type="PROSITE" id="PS51296">
    <property type="entry name" value="RIESKE"/>
    <property type="match status" value="1"/>
</dbReference>
<dbReference type="KEGG" id="cid:P73_2960"/>
<keyword evidence="3" id="KW-0408">Iron</keyword>
<evidence type="ECO:0000256" key="3">
    <source>
        <dbReference type="ARBA" id="ARBA00023004"/>
    </source>
</evidence>
<gene>
    <name evidence="6" type="ORF">P73_2960</name>
</gene>
<dbReference type="PANTHER" id="PTHR21496:SF23">
    <property type="entry name" value="3-PHENYLPROPIONATE_CINNAMIC ACID DIOXYGENASE FERREDOXIN SUBUNIT"/>
    <property type="match status" value="1"/>
</dbReference>
<evidence type="ECO:0000256" key="2">
    <source>
        <dbReference type="ARBA" id="ARBA00022723"/>
    </source>
</evidence>
<name>A0A0B5E2V2_9RHOB</name>
<keyword evidence="1" id="KW-0001">2Fe-2S</keyword>
<dbReference type="RefSeq" id="WP_043870182.1">
    <property type="nucleotide sequence ID" value="NZ_CP004393.1"/>
</dbReference>